<dbReference type="GeneID" id="54345072"/>
<dbReference type="EMBL" id="ML978958">
    <property type="protein sequence ID" value="KAF1932776.1"/>
    <property type="molecule type" value="Genomic_DNA"/>
</dbReference>
<dbReference type="RefSeq" id="XP_033453024.1">
    <property type="nucleotide sequence ID" value="XM_033587426.1"/>
</dbReference>
<sequence length="351" mass="39636">MHKASQPLQSSDKRRDSGVSDANSEDAYYNIEPLNDFDLDAEEPIKARPFKPKFYMTMAIENTTLSDLVAMDNTYQERIQMRRDLIRDSHHEVIGNNPKADPAVSELYAWLTTTYLPRRFPTIFTFTPSGLLNRTTNETLPPTPDSASHALTIMGSHVDDEFLLLLPSDKEEDAGKYRLEAFTTCFPSGFRTRAKLGLLLSAIHAPVPHYAQKLERSMDKFFTALPVGKIVKRWNWTISTSGDLFCVAGNHATSAELEDKGRENVDLRTTFLRCERQTLHRLPQSQAVVFAFKTYQYPIQELRDEGSGEALCEAIDGMGTGSAPQMAMYKRQVVWGEKVKAFLRGEIDVNA</sequence>
<organism evidence="2 3">
    <name type="scientific">Didymella exigua CBS 183.55</name>
    <dbReference type="NCBI Taxonomy" id="1150837"/>
    <lineage>
        <taxon>Eukaryota</taxon>
        <taxon>Fungi</taxon>
        <taxon>Dikarya</taxon>
        <taxon>Ascomycota</taxon>
        <taxon>Pezizomycotina</taxon>
        <taxon>Dothideomycetes</taxon>
        <taxon>Pleosporomycetidae</taxon>
        <taxon>Pleosporales</taxon>
        <taxon>Pleosporineae</taxon>
        <taxon>Didymellaceae</taxon>
        <taxon>Didymella</taxon>
    </lineage>
</organism>
<name>A0A6A5S2S3_9PLEO</name>
<gene>
    <name evidence="2" type="ORF">M421DRAFT_1366</name>
</gene>
<dbReference type="OrthoDB" id="5043642at2759"/>
<feature type="region of interest" description="Disordered" evidence="1">
    <location>
        <begin position="1"/>
        <end position="27"/>
    </location>
</feature>
<evidence type="ECO:0000256" key="1">
    <source>
        <dbReference type="SAM" id="MobiDB-lite"/>
    </source>
</evidence>
<protein>
    <submittedName>
        <fullName evidence="2">Uncharacterized protein</fullName>
    </submittedName>
</protein>
<accession>A0A6A5S2S3</accession>
<proteinExistence type="predicted"/>
<dbReference type="AlphaFoldDB" id="A0A6A5S2S3"/>
<reference evidence="2" key="1">
    <citation type="journal article" date="2020" name="Stud. Mycol.">
        <title>101 Dothideomycetes genomes: a test case for predicting lifestyles and emergence of pathogens.</title>
        <authorList>
            <person name="Haridas S."/>
            <person name="Albert R."/>
            <person name="Binder M."/>
            <person name="Bloem J."/>
            <person name="Labutti K."/>
            <person name="Salamov A."/>
            <person name="Andreopoulos B."/>
            <person name="Baker S."/>
            <person name="Barry K."/>
            <person name="Bills G."/>
            <person name="Bluhm B."/>
            <person name="Cannon C."/>
            <person name="Castanera R."/>
            <person name="Culley D."/>
            <person name="Daum C."/>
            <person name="Ezra D."/>
            <person name="Gonzalez J."/>
            <person name="Henrissat B."/>
            <person name="Kuo A."/>
            <person name="Liang C."/>
            <person name="Lipzen A."/>
            <person name="Lutzoni F."/>
            <person name="Magnuson J."/>
            <person name="Mondo S."/>
            <person name="Nolan M."/>
            <person name="Ohm R."/>
            <person name="Pangilinan J."/>
            <person name="Park H.-J."/>
            <person name="Ramirez L."/>
            <person name="Alfaro M."/>
            <person name="Sun H."/>
            <person name="Tritt A."/>
            <person name="Yoshinaga Y."/>
            <person name="Zwiers L.-H."/>
            <person name="Turgeon B."/>
            <person name="Goodwin S."/>
            <person name="Spatafora J."/>
            <person name="Crous P."/>
            <person name="Grigoriev I."/>
        </authorList>
    </citation>
    <scope>NUCLEOTIDE SEQUENCE</scope>
    <source>
        <strain evidence="2">CBS 183.55</strain>
    </source>
</reference>
<dbReference type="InterPro" id="IPR021848">
    <property type="entry name" value="HODM_asu-like"/>
</dbReference>
<evidence type="ECO:0000313" key="3">
    <source>
        <dbReference type="Proteomes" id="UP000800082"/>
    </source>
</evidence>
<dbReference type="Pfam" id="PF11927">
    <property type="entry name" value="HODM_asu-like"/>
    <property type="match status" value="1"/>
</dbReference>
<dbReference type="Proteomes" id="UP000800082">
    <property type="component" value="Unassembled WGS sequence"/>
</dbReference>
<evidence type="ECO:0000313" key="2">
    <source>
        <dbReference type="EMBL" id="KAF1932776.1"/>
    </source>
</evidence>
<feature type="compositionally biased region" description="Polar residues" evidence="1">
    <location>
        <begin position="1"/>
        <end position="10"/>
    </location>
</feature>
<keyword evidence="3" id="KW-1185">Reference proteome</keyword>